<proteinExistence type="inferred from homology"/>
<keyword evidence="3" id="KW-0813">Transport</keyword>
<dbReference type="EMBL" id="WTPX01000225">
    <property type="protein sequence ID" value="NNJ27892.1"/>
    <property type="molecule type" value="Genomic_DNA"/>
</dbReference>
<keyword evidence="4 8" id="KW-0812">Transmembrane</keyword>
<dbReference type="SUPFAM" id="SSF103473">
    <property type="entry name" value="MFS general substrate transporter"/>
    <property type="match status" value="1"/>
</dbReference>
<feature type="transmembrane region" description="Helical" evidence="8">
    <location>
        <begin position="190"/>
        <end position="209"/>
    </location>
</feature>
<organism evidence="9 10">
    <name type="scientific">Alienimonas chondri</name>
    <dbReference type="NCBI Taxonomy" id="2681879"/>
    <lineage>
        <taxon>Bacteria</taxon>
        <taxon>Pseudomonadati</taxon>
        <taxon>Planctomycetota</taxon>
        <taxon>Planctomycetia</taxon>
        <taxon>Planctomycetales</taxon>
        <taxon>Planctomycetaceae</taxon>
        <taxon>Alienimonas</taxon>
    </lineage>
</organism>
<keyword evidence="5 8" id="KW-1133">Transmembrane helix</keyword>
<feature type="transmembrane region" description="Helical" evidence="8">
    <location>
        <begin position="109"/>
        <end position="132"/>
    </location>
</feature>
<comment type="subcellular location">
    <subcellularLocation>
        <location evidence="1">Endomembrane system</location>
        <topology evidence="1">Multi-pass membrane protein</topology>
    </subcellularLocation>
</comment>
<evidence type="ECO:0000256" key="5">
    <source>
        <dbReference type="ARBA" id="ARBA00022989"/>
    </source>
</evidence>
<dbReference type="PANTHER" id="PTHR23514:SF3">
    <property type="entry name" value="BYPASS OF STOP CODON PROTEIN 6"/>
    <property type="match status" value="1"/>
</dbReference>
<feature type="transmembrane region" description="Helical" evidence="8">
    <location>
        <begin position="230"/>
        <end position="250"/>
    </location>
</feature>
<reference evidence="9 10" key="1">
    <citation type="journal article" date="2020" name="Syst. Appl. Microbiol.">
        <title>Alienimonas chondri sp. nov., a novel planctomycete isolated from the biofilm of the red alga Chondrus crispus.</title>
        <authorList>
            <person name="Vitorino I."/>
            <person name="Albuquerque L."/>
            <person name="Wiegand S."/>
            <person name="Kallscheuer N."/>
            <person name="da Costa M.S."/>
            <person name="Lobo-da-Cunha A."/>
            <person name="Jogler C."/>
            <person name="Lage O.M."/>
        </authorList>
    </citation>
    <scope>NUCLEOTIDE SEQUENCE [LARGE SCALE GENOMIC DNA]</scope>
    <source>
        <strain evidence="9 10">LzC2</strain>
    </source>
</reference>
<feature type="region of interest" description="Disordered" evidence="7">
    <location>
        <begin position="543"/>
        <end position="563"/>
    </location>
</feature>
<dbReference type="Pfam" id="PF07690">
    <property type="entry name" value="MFS_1"/>
    <property type="match status" value="1"/>
</dbReference>
<feature type="transmembrane region" description="Helical" evidence="8">
    <location>
        <begin position="270"/>
        <end position="288"/>
    </location>
</feature>
<feature type="transmembrane region" description="Helical" evidence="8">
    <location>
        <begin position="12"/>
        <end position="32"/>
    </location>
</feature>
<dbReference type="InterPro" id="IPR051788">
    <property type="entry name" value="MFS_Transporter"/>
</dbReference>
<feature type="transmembrane region" description="Helical" evidence="8">
    <location>
        <begin position="52"/>
        <end position="71"/>
    </location>
</feature>
<name>A0ABX1VJD6_9PLAN</name>
<gene>
    <name evidence="9" type="ORF">LzC2_40030</name>
</gene>
<evidence type="ECO:0000256" key="6">
    <source>
        <dbReference type="ARBA" id="ARBA00023136"/>
    </source>
</evidence>
<accession>A0ABX1VJD6</accession>
<evidence type="ECO:0000313" key="10">
    <source>
        <dbReference type="Proteomes" id="UP000609651"/>
    </source>
</evidence>
<feature type="transmembrane region" description="Helical" evidence="8">
    <location>
        <begin position="387"/>
        <end position="411"/>
    </location>
</feature>
<comment type="similarity">
    <text evidence="2">Belongs to the major facilitator superfamily.</text>
</comment>
<feature type="transmembrane region" description="Helical" evidence="8">
    <location>
        <begin position="78"/>
        <end position="97"/>
    </location>
</feature>
<feature type="transmembrane region" description="Helical" evidence="8">
    <location>
        <begin position="510"/>
        <end position="528"/>
    </location>
</feature>
<evidence type="ECO:0000313" key="9">
    <source>
        <dbReference type="EMBL" id="NNJ27892.1"/>
    </source>
</evidence>
<dbReference type="Gene3D" id="1.20.1250.20">
    <property type="entry name" value="MFS general substrate transporter like domains"/>
    <property type="match status" value="2"/>
</dbReference>
<comment type="caution">
    <text evidence="9">The sequence shown here is derived from an EMBL/GenBank/DDBJ whole genome shotgun (WGS) entry which is preliminary data.</text>
</comment>
<dbReference type="PANTHER" id="PTHR23514">
    <property type="entry name" value="BYPASS OF STOP CODON PROTEIN 6"/>
    <property type="match status" value="1"/>
</dbReference>
<evidence type="ECO:0000256" key="8">
    <source>
        <dbReference type="SAM" id="Phobius"/>
    </source>
</evidence>
<keyword evidence="6 8" id="KW-0472">Membrane</keyword>
<feature type="transmembrane region" description="Helical" evidence="8">
    <location>
        <begin position="153"/>
        <end position="178"/>
    </location>
</feature>
<feature type="transmembrane region" description="Helical" evidence="8">
    <location>
        <begin position="295"/>
        <end position="313"/>
    </location>
</feature>
<dbReference type="InterPro" id="IPR036259">
    <property type="entry name" value="MFS_trans_sf"/>
</dbReference>
<dbReference type="Proteomes" id="UP000609651">
    <property type="component" value="Unassembled WGS sequence"/>
</dbReference>
<evidence type="ECO:0000256" key="2">
    <source>
        <dbReference type="ARBA" id="ARBA00008335"/>
    </source>
</evidence>
<evidence type="ECO:0000256" key="1">
    <source>
        <dbReference type="ARBA" id="ARBA00004127"/>
    </source>
</evidence>
<feature type="transmembrane region" description="Helical" evidence="8">
    <location>
        <begin position="333"/>
        <end position="353"/>
    </location>
</feature>
<sequence length="563" mass="59190">MIRAAPDSNRQFLFWACFAALITTAFGFIVRALVIGEWEADYELTETQKGEIFGVGLWPFAISIILFSFVIDRIGYGTAMVFAFACHLLSGLVTIFAPEYFFEKNGPEGAYWALYAGNFIVALGNGAVEAVINPVVATIFAKQKTKWLSILHAGWPGGLVLGGIIVLGMDALLGTAAADGVEGTPAPWEWKVALIFLPLALYGVMMLFCKFPVSERVAAGVSDRDMLRELGFGGAYIASALMSLELFRVFGIYDLLASAGMELGDAGKVAVALAFAVIPAAAFGAAIGWAFGNKLLVFLLLVMCPLATTELGTDSWIADIMTPVVNAAFDTTVGGGLVLIYTSFIMMVLRFFAGPIVHSISPLGLLAASSAVAAVGLAMLAGADTAAIVFVAATVYGFGKSFFWPTMLGVVAEQAPRGGALTLNVTGGVGMLAVGTVGAVFTGYFSEVNSADALLESQPAVHEQVVTESTWVFGSLDSIDPKIADKLPADEKAAVSQAKDEGKQAALMDVALFPVLMLIAYIGLILYFRSKGGYAAVELTEGHSGPVTERDEELGGAVPGPVR</sequence>
<protein>
    <recommendedName>
        <fullName evidence="11">MFS transporter</fullName>
    </recommendedName>
</protein>
<keyword evidence="10" id="KW-1185">Reference proteome</keyword>
<feature type="transmembrane region" description="Helical" evidence="8">
    <location>
        <begin position="423"/>
        <end position="445"/>
    </location>
</feature>
<evidence type="ECO:0000256" key="4">
    <source>
        <dbReference type="ARBA" id="ARBA00022692"/>
    </source>
</evidence>
<evidence type="ECO:0000256" key="7">
    <source>
        <dbReference type="SAM" id="MobiDB-lite"/>
    </source>
</evidence>
<dbReference type="InterPro" id="IPR011701">
    <property type="entry name" value="MFS"/>
</dbReference>
<evidence type="ECO:0008006" key="11">
    <source>
        <dbReference type="Google" id="ProtNLM"/>
    </source>
</evidence>
<evidence type="ECO:0000256" key="3">
    <source>
        <dbReference type="ARBA" id="ARBA00022448"/>
    </source>
</evidence>
<feature type="transmembrane region" description="Helical" evidence="8">
    <location>
        <begin position="360"/>
        <end position="381"/>
    </location>
</feature>